<dbReference type="CDD" id="cd07036">
    <property type="entry name" value="TPP_PYR_E1-PDHc-beta_like"/>
    <property type="match status" value="1"/>
</dbReference>
<evidence type="ECO:0000259" key="5">
    <source>
        <dbReference type="SMART" id="SM00861"/>
    </source>
</evidence>
<dbReference type="Pfam" id="PF02780">
    <property type="entry name" value="Transketolase_C"/>
    <property type="match status" value="1"/>
</dbReference>
<dbReference type="AlphaFoldDB" id="A0A1M4SIK6"/>
<dbReference type="STRING" id="1194090.SAMN05443144_10147"/>
<reference evidence="6 7" key="1">
    <citation type="submission" date="2016-11" db="EMBL/GenBank/DDBJ databases">
        <authorList>
            <person name="Jaros S."/>
            <person name="Januszkiewicz K."/>
            <person name="Wedrychowicz H."/>
        </authorList>
    </citation>
    <scope>NUCLEOTIDE SEQUENCE [LARGE SCALE GENOMIC DNA]</scope>
    <source>
        <strain evidence="6 7">DSM 21986</strain>
    </source>
</reference>
<comment type="function">
    <text evidence="2">E1 component of the 2-oxoglutarate dehydrogenase (OGDH) complex which catalyzes the decarboxylation of 2-oxoglutarate, the first step in the conversion of 2-oxoglutarate to succinyl-CoA and CO(2).</text>
</comment>
<comment type="cofactor">
    <cofactor evidence="1">
        <name>thiamine diphosphate</name>
        <dbReference type="ChEBI" id="CHEBI:58937"/>
    </cofactor>
</comment>
<organism evidence="6 7">
    <name type="scientific">Fodinibius roseus</name>
    <dbReference type="NCBI Taxonomy" id="1194090"/>
    <lineage>
        <taxon>Bacteria</taxon>
        <taxon>Pseudomonadati</taxon>
        <taxon>Balneolota</taxon>
        <taxon>Balneolia</taxon>
        <taxon>Balneolales</taxon>
        <taxon>Balneolaceae</taxon>
        <taxon>Fodinibius</taxon>
    </lineage>
</organism>
<dbReference type="SUPFAM" id="SSF52922">
    <property type="entry name" value="TK C-terminal domain-like"/>
    <property type="match status" value="1"/>
</dbReference>
<dbReference type="InterPro" id="IPR029061">
    <property type="entry name" value="THDP-binding"/>
</dbReference>
<evidence type="ECO:0000313" key="6">
    <source>
        <dbReference type="EMBL" id="SHE32040.1"/>
    </source>
</evidence>
<protein>
    <submittedName>
        <fullName evidence="6">2-oxoisovalerate dehydrogenase E1 component</fullName>
    </submittedName>
</protein>
<keyword evidence="3" id="KW-0560">Oxidoreductase</keyword>
<dbReference type="Gene3D" id="3.40.50.920">
    <property type="match status" value="1"/>
</dbReference>
<dbReference type="Gene3D" id="3.40.50.970">
    <property type="match status" value="2"/>
</dbReference>
<dbReference type="FunFam" id="3.40.50.920:FF:000001">
    <property type="entry name" value="Pyruvate dehydrogenase E1 beta subunit"/>
    <property type="match status" value="1"/>
</dbReference>
<evidence type="ECO:0000256" key="1">
    <source>
        <dbReference type="ARBA" id="ARBA00001964"/>
    </source>
</evidence>
<dbReference type="InterPro" id="IPR033248">
    <property type="entry name" value="Transketolase_C"/>
</dbReference>
<dbReference type="Pfam" id="PF02779">
    <property type="entry name" value="Transket_pyr"/>
    <property type="match status" value="1"/>
</dbReference>
<accession>A0A1M4SIK6</accession>
<dbReference type="InterPro" id="IPR005475">
    <property type="entry name" value="Transketolase-like_Pyr-bd"/>
</dbReference>
<proteinExistence type="predicted"/>
<dbReference type="CDD" id="cd02000">
    <property type="entry name" value="TPP_E1_PDC_ADC_BCADC"/>
    <property type="match status" value="1"/>
</dbReference>
<sequence>MNSVNMAEDGLVWQSEVQRLFVDQPTVREIPYLFRPCISLITGPCLRPVKKDNGPSISNNFMIQAHKTFSRRQALELYNNLVLPRRIEERMLKLLRQNRISKWFSGIGQEAIAVGVASALREEDYLLPMHRNLGLFTTRGVDLYRLFCQWLGKADGYTGGRDRSFHFGIPEKRIVGMISHLAATMPVADGLALASKLRGSGYVACSFCGDGATSEGEFHEALNLAAVWELPVIFIIENNGYGLSTPTEEQYACEDLVDRAWGYGMGGAKVDGNNIFDVMKAVAKARKLALGGQPTLIEAKTFRMRGHEEASGTFYVPDEKVEEWAKKDPLDRMERWLLDNEIVSGNDELDAVREKVDATFLPELERALKADDPVFDRREHEQRIFAPADFPERPSPSTSSERRFVDAIRLSLQQAFEEDEDFLIMGQDIAEYGGVFKVTEGFVEQFGRDRIRNTPIIEAGALGCAVGLALEGFKPVVEMQFADFISCGFNQIINNIAKGPYRWMPPLNITIRAPHGAGVGAGPYHSQSPEGWFMQHPGLKIVVPSTVEDAQNLFYSALHDPNPVLFFEHKKLYRSIRGEVPDHCIPEQLGQAKVRREGTDASIITYGMGVHWARDTADRYAEQNTAIEIVDLRTLAPLDLETVKKSVAKTNRVLLLQEPSTTLGPMSELASLITEQCFELLDAPVMRCSSLDMPVPFHPDLEKEYLADARLEETLENLLRY</sequence>
<dbReference type="PANTHER" id="PTHR43257:SF2">
    <property type="entry name" value="PYRUVATE DEHYDROGENASE E1 COMPONENT SUBUNIT BETA"/>
    <property type="match status" value="1"/>
</dbReference>
<evidence type="ECO:0000256" key="4">
    <source>
        <dbReference type="ARBA" id="ARBA00023052"/>
    </source>
</evidence>
<dbReference type="SMART" id="SM00861">
    <property type="entry name" value="Transket_pyr"/>
    <property type="match status" value="1"/>
</dbReference>
<dbReference type="PANTHER" id="PTHR43257">
    <property type="entry name" value="PYRUVATE DEHYDROGENASE E1 COMPONENT BETA SUBUNIT"/>
    <property type="match status" value="1"/>
</dbReference>
<keyword evidence="7" id="KW-1185">Reference proteome</keyword>
<dbReference type="InterPro" id="IPR001017">
    <property type="entry name" value="DH_E1"/>
</dbReference>
<dbReference type="InterPro" id="IPR009014">
    <property type="entry name" value="Transketo_C/PFOR_II"/>
</dbReference>
<feature type="domain" description="Transketolase-like pyrimidine-binding" evidence="5">
    <location>
        <begin position="402"/>
        <end position="575"/>
    </location>
</feature>
<name>A0A1M4SIK6_9BACT</name>
<dbReference type="SUPFAM" id="SSF52518">
    <property type="entry name" value="Thiamin diphosphate-binding fold (THDP-binding)"/>
    <property type="match status" value="2"/>
</dbReference>
<evidence type="ECO:0000256" key="2">
    <source>
        <dbReference type="ARBA" id="ARBA00003906"/>
    </source>
</evidence>
<dbReference type="Proteomes" id="UP000184041">
    <property type="component" value="Unassembled WGS sequence"/>
</dbReference>
<evidence type="ECO:0000313" key="7">
    <source>
        <dbReference type="Proteomes" id="UP000184041"/>
    </source>
</evidence>
<dbReference type="EMBL" id="FQUS01000001">
    <property type="protein sequence ID" value="SHE32040.1"/>
    <property type="molecule type" value="Genomic_DNA"/>
</dbReference>
<gene>
    <name evidence="6" type="ORF">SAMN05443144_10147</name>
</gene>
<evidence type="ECO:0000256" key="3">
    <source>
        <dbReference type="ARBA" id="ARBA00023002"/>
    </source>
</evidence>
<dbReference type="GO" id="GO:0016624">
    <property type="term" value="F:oxidoreductase activity, acting on the aldehyde or oxo group of donors, disulfide as acceptor"/>
    <property type="evidence" value="ECO:0007669"/>
    <property type="project" value="InterPro"/>
</dbReference>
<dbReference type="Pfam" id="PF00676">
    <property type="entry name" value="E1_dh"/>
    <property type="match status" value="1"/>
</dbReference>
<dbReference type="FunFam" id="3.40.50.970:FF:000001">
    <property type="entry name" value="Pyruvate dehydrogenase E1 beta subunit"/>
    <property type="match status" value="1"/>
</dbReference>
<keyword evidence="4" id="KW-0786">Thiamine pyrophosphate</keyword>